<feature type="compositionally biased region" description="Polar residues" evidence="2">
    <location>
        <begin position="818"/>
        <end position="845"/>
    </location>
</feature>
<evidence type="ECO:0000256" key="2">
    <source>
        <dbReference type="SAM" id="MobiDB-lite"/>
    </source>
</evidence>
<feature type="region of interest" description="Disordered" evidence="2">
    <location>
        <begin position="1"/>
        <end position="48"/>
    </location>
</feature>
<feature type="compositionally biased region" description="Pro residues" evidence="2">
    <location>
        <begin position="735"/>
        <end position="749"/>
    </location>
</feature>
<feature type="region of interest" description="Disordered" evidence="2">
    <location>
        <begin position="581"/>
        <end position="616"/>
    </location>
</feature>
<feature type="coiled-coil region" evidence="1">
    <location>
        <begin position="616"/>
        <end position="643"/>
    </location>
</feature>
<organism evidence="3 4">
    <name type="scientific">Cyclotella atomus</name>
    <dbReference type="NCBI Taxonomy" id="382360"/>
    <lineage>
        <taxon>Eukaryota</taxon>
        <taxon>Sar</taxon>
        <taxon>Stramenopiles</taxon>
        <taxon>Ochrophyta</taxon>
        <taxon>Bacillariophyta</taxon>
        <taxon>Coscinodiscophyceae</taxon>
        <taxon>Thalassiosirophycidae</taxon>
        <taxon>Stephanodiscales</taxon>
        <taxon>Stephanodiscaceae</taxon>
        <taxon>Cyclotella</taxon>
    </lineage>
</organism>
<feature type="compositionally biased region" description="Low complexity" evidence="2">
    <location>
        <begin position="156"/>
        <end position="178"/>
    </location>
</feature>
<feature type="compositionally biased region" description="Basic and acidic residues" evidence="2">
    <location>
        <begin position="288"/>
        <end position="306"/>
    </location>
</feature>
<feature type="region of interest" description="Disordered" evidence="2">
    <location>
        <begin position="142"/>
        <end position="178"/>
    </location>
</feature>
<feature type="region of interest" description="Disordered" evidence="2">
    <location>
        <begin position="782"/>
        <end position="805"/>
    </location>
</feature>
<reference evidence="3 4" key="1">
    <citation type="submission" date="2024-10" db="EMBL/GenBank/DDBJ databases">
        <title>Updated reference genomes for cyclostephanoid diatoms.</title>
        <authorList>
            <person name="Roberts W.R."/>
            <person name="Alverson A.J."/>
        </authorList>
    </citation>
    <scope>NUCLEOTIDE SEQUENCE [LARGE SCALE GENOMIC DNA]</scope>
    <source>
        <strain evidence="3 4">AJA010-31</strain>
    </source>
</reference>
<feature type="compositionally biased region" description="Pro residues" evidence="2">
    <location>
        <begin position="210"/>
        <end position="233"/>
    </location>
</feature>
<dbReference type="EMBL" id="JALLPJ020000161">
    <property type="protein sequence ID" value="KAL3800388.1"/>
    <property type="molecule type" value="Genomic_DNA"/>
</dbReference>
<feature type="compositionally biased region" description="Low complexity" evidence="2">
    <location>
        <begin position="347"/>
        <end position="356"/>
    </location>
</feature>
<feature type="region of interest" description="Disordered" evidence="2">
    <location>
        <begin position="818"/>
        <end position="852"/>
    </location>
</feature>
<evidence type="ECO:0000313" key="4">
    <source>
        <dbReference type="Proteomes" id="UP001530400"/>
    </source>
</evidence>
<keyword evidence="4" id="KW-1185">Reference proteome</keyword>
<feature type="compositionally biased region" description="Polar residues" evidence="2">
    <location>
        <begin position="357"/>
        <end position="369"/>
    </location>
</feature>
<feature type="compositionally biased region" description="Polar residues" evidence="2">
    <location>
        <begin position="581"/>
        <end position="591"/>
    </location>
</feature>
<gene>
    <name evidence="3" type="ORF">ACHAWO_008755</name>
</gene>
<evidence type="ECO:0000256" key="1">
    <source>
        <dbReference type="SAM" id="Coils"/>
    </source>
</evidence>
<proteinExistence type="predicted"/>
<dbReference type="Proteomes" id="UP001530400">
    <property type="component" value="Unassembled WGS sequence"/>
</dbReference>
<feature type="region of interest" description="Disordered" evidence="2">
    <location>
        <begin position="205"/>
        <end position="462"/>
    </location>
</feature>
<name>A0ABD3QIW6_9STRA</name>
<feature type="coiled-coil region" evidence="1">
    <location>
        <begin position="897"/>
        <end position="952"/>
    </location>
</feature>
<feature type="compositionally biased region" description="Basic and acidic residues" evidence="2">
    <location>
        <begin position="329"/>
        <end position="345"/>
    </location>
</feature>
<feature type="region of interest" description="Disordered" evidence="2">
    <location>
        <begin position="652"/>
        <end position="684"/>
    </location>
</feature>
<evidence type="ECO:0000313" key="3">
    <source>
        <dbReference type="EMBL" id="KAL3800388.1"/>
    </source>
</evidence>
<feature type="compositionally biased region" description="Polar residues" evidence="2">
    <location>
        <begin position="667"/>
        <end position="684"/>
    </location>
</feature>
<feature type="compositionally biased region" description="Polar residues" evidence="2">
    <location>
        <begin position="307"/>
        <end position="316"/>
    </location>
</feature>
<feature type="compositionally biased region" description="Polar residues" evidence="2">
    <location>
        <begin position="234"/>
        <end position="262"/>
    </location>
</feature>
<accession>A0ABD3QIW6</accession>
<sequence length="959" mass="106334">MSRLPNNINDPYRNLGRLGEGTATATTNRQNSNSDNQSYSSLADGAPPNYFQGQPSAIASNNNYASLALSGSSYYNNFGENNYSNWNISDGDLNRRGSNYSSIGTTYEQQQQQPVTTTWVMEQPNSTTSNMMYASQTSNGGQIPVTWNVEPPNSVSQQYTQSYLPPSQQQQSRQNSYAQLGQSRQMMFNATTTHPLHYANNSYQVIQPSAHPPPPPQKTIAIPPPPPPPPPRQNEPSNQTLNNPQMKQPAPSTNQTQKQESSNQKRRRDEMIQNQEKNNHPKKWQPPKKADDLKWNPPKKAEEQSRNHPTTESFDANISAAKWQPPKPGDLKWKPPKKSDEKKPVLQEQQHQVKQQNTNATTESFNANVTVKWHPPKMPEEKKPQLQQEQLDASAPNHPITESLDASVSAINALTALESKWTAPPSNNNKDKKPLSNRQKRRKRTRANKKNKKEEENGNGSLNDAVELIGEWIDVNPDPNPVIDLTGDENEFPPLNVTEAASAAREYNDVPLEQMSKSQLTTYAAVLSRAVDDRDYAVEEAAQYLNSSKSDSAGGDMDISEDEIEVTAVKPAPTMPLQEACQSQQLNSATTEKPADVGIKSHESQQTVSNNPADEKERYRLRLEELRAKKKIADAKLRLAKKKLALGSDDNIATSPLLHKSSESSDQETQGNSLTMLRPSSDSTLPDLTAVRMLSSLLVNVKMIAEPRDKVRYVRSVYQDSSGDESVEKVQVVDPPPEAAAAPPPPPVEKPTTVPDAEELKQKLHLAKLRLELKKKTIALKKKQSEAAPAVANSSNSETANEADVHAAQGIAQQATEVNSEASNTYGQVSSSTVAVDSSNDNATSEESKAARIEELRRRQKELKQSNEVSNLKNLVQRQREILRVKGLELADSSTQLQACINEIKSKEESLAASENKIEDLNHRKRIMEGMIIRATEKLMAARRNLKEKQKQEANAPGA</sequence>
<keyword evidence="1" id="KW-0175">Coiled coil</keyword>
<dbReference type="AlphaFoldDB" id="A0ABD3QIW6"/>
<feature type="compositionally biased region" description="Basic residues" evidence="2">
    <location>
        <begin position="438"/>
        <end position="451"/>
    </location>
</feature>
<feature type="compositionally biased region" description="Low complexity" evidence="2">
    <location>
        <begin position="28"/>
        <end position="41"/>
    </location>
</feature>
<comment type="caution">
    <text evidence="3">The sequence shown here is derived from an EMBL/GenBank/DDBJ whole genome shotgun (WGS) entry which is preliminary data.</text>
</comment>
<protein>
    <submittedName>
        <fullName evidence="3">Uncharacterized protein</fullName>
    </submittedName>
</protein>
<feature type="region of interest" description="Disordered" evidence="2">
    <location>
        <begin position="735"/>
        <end position="761"/>
    </location>
</feature>
<feature type="compositionally biased region" description="Basic and acidic residues" evidence="2">
    <location>
        <begin position="593"/>
        <end position="603"/>
    </location>
</feature>